<evidence type="ECO:0000256" key="1">
    <source>
        <dbReference type="ARBA" id="ARBA00022737"/>
    </source>
</evidence>
<evidence type="ECO:0000256" key="2">
    <source>
        <dbReference type="ARBA" id="ARBA00023157"/>
    </source>
</evidence>
<dbReference type="InterPro" id="IPR003599">
    <property type="entry name" value="Ig_sub"/>
</dbReference>
<dbReference type="SUPFAM" id="SSF48726">
    <property type="entry name" value="Immunoglobulin"/>
    <property type="match status" value="1"/>
</dbReference>
<dbReference type="InterPro" id="IPR007110">
    <property type="entry name" value="Ig-like_dom"/>
</dbReference>
<dbReference type="EMBL" id="NNAY01000752">
    <property type="protein sequence ID" value="OXU26674.1"/>
    <property type="molecule type" value="Genomic_DNA"/>
</dbReference>
<evidence type="ECO:0000256" key="4">
    <source>
        <dbReference type="SAM" id="MobiDB-lite"/>
    </source>
</evidence>
<name>A0A232F743_9HYME</name>
<dbReference type="Proteomes" id="UP000215335">
    <property type="component" value="Unassembled WGS sequence"/>
</dbReference>
<dbReference type="GO" id="GO:0043005">
    <property type="term" value="C:neuron projection"/>
    <property type="evidence" value="ECO:0007669"/>
    <property type="project" value="TreeGrafter"/>
</dbReference>
<reference evidence="6 7" key="1">
    <citation type="journal article" date="2017" name="Curr. Biol.">
        <title>The Evolution of Venom by Co-option of Single-Copy Genes.</title>
        <authorList>
            <person name="Martinson E.O."/>
            <person name="Mrinalini"/>
            <person name="Kelkar Y.D."/>
            <person name="Chang C.H."/>
            <person name="Werren J.H."/>
        </authorList>
    </citation>
    <scope>NUCLEOTIDE SEQUENCE [LARGE SCALE GENOMIC DNA]</scope>
    <source>
        <strain evidence="6 7">Alberta</strain>
        <tissue evidence="6">Whole body</tissue>
    </source>
</reference>
<feature type="compositionally biased region" description="Basic residues" evidence="4">
    <location>
        <begin position="196"/>
        <end position="206"/>
    </location>
</feature>
<evidence type="ECO:0000256" key="3">
    <source>
        <dbReference type="ARBA" id="ARBA00023319"/>
    </source>
</evidence>
<organism evidence="6 7">
    <name type="scientific">Trichomalopsis sarcophagae</name>
    <dbReference type="NCBI Taxonomy" id="543379"/>
    <lineage>
        <taxon>Eukaryota</taxon>
        <taxon>Metazoa</taxon>
        <taxon>Ecdysozoa</taxon>
        <taxon>Arthropoda</taxon>
        <taxon>Hexapoda</taxon>
        <taxon>Insecta</taxon>
        <taxon>Pterygota</taxon>
        <taxon>Neoptera</taxon>
        <taxon>Endopterygota</taxon>
        <taxon>Hymenoptera</taxon>
        <taxon>Apocrita</taxon>
        <taxon>Proctotrupomorpha</taxon>
        <taxon>Chalcidoidea</taxon>
        <taxon>Pteromalidae</taxon>
        <taxon>Pteromalinae</taxon>
        <taxon>Trichomalopsis</taxon>
    </lineage>
</organism>
<evidence type="ECO:0000259" key="5">
    <source>
        <dbReference type="PROSITE" id="PS50835"/>
    </source>
</evidence>
<dbReference type="SMART" id="SM00409">
    <property type="entry name" value="IG"/>
    <property type="match status" value="1"/>
</dbReference>
<feature type="compositionally biased region" description="Polar residues" evidence="4">
    <location>
        <begin position="251"/>
        <end position="267"/>
    </location>
</feature>
<feature type="compositionally biased region" description="Basic and acidic residues" evidence="4">
    <location>
        <begin position="207"/>
        <end position="219"/>
    </location>
</feature>
<dbReference type="STRING" id="543379.A0A232F743"/>
<keyword evidence="1" id="KW-0677">Repeat</keyword>
<dbReference type="PROSITE" id="PS50835">
    <property type="entry name" value="IG_LIKE"/>
    <property type="match status" value="1"/>
</dbReference>
<dbReference type="InterPro" id="IPR051170">
    <property type="entry name" value="Neural/epithelial_adhesion"/>
</dbReference>
<proteinExistence type="predicted"/>
<feature type="domain" description="Ig-like" evidence="5">
    <location>
        <begin position="78"/>
        <end position="190"/>
    </location>
</feature>
<dbReference type="PANTHER" id="PTHR12231:SF253">
    <property type="entry name" value="DPR-INTERACTING PROTEIN ETA, ISOFORM B-RELATED"/>
    <property type="match status" value="1"/>
</dbReference>
<keyword evidence="2" id="KW-1015">Disulfide bond</keyword>
<dbReference type="InterPro" id="IPR036179">
    <property type="entry name" value="Ig-like_dom_sf"/>
</dbReference>
<evidence type="ECO:0000313" key="6">
    <source>
        <dbReference type="EMBL" id="OXU26674.1"/>
    </source>
</evidence>
<evidence type="ECO:0000313" key="7">
    <source>
        <dbReference type="Proteomes" id="UP000215335"/>
    </source>
</evidence>
<sequence>MRTVCYKCRKSLISAVKSHKGEHLHLRGILRQEMGSYLCIASNGVPPSVSKRYYNRAKPACRCSLNDKLAMRRSAVKPSIRTKEQVVFARVNGDVTLKCLVEASPKSLTSWYAETGNADRNANAFFSSDWKSKSLKIGLSERHEVTESAINDYTYQVNLTIRRVRPSDWTAYTCFTENSFGTASASVRLREQHKSASGRRVAHRKSKDQFEDAPEHVDGEYLPALPGAHYGSTDFPGSGSPDRDGGARRTPASTGRQIILNQHSQQRYRAYNK</sequence>
<comment type="caution">
    <text evidence="6">The sequence shown here is derived from an EMBL/GenBank/DDBJ whole genome shotgun (WGS) entry which is preliminary data.</text>
</comment>
<dbReference type="Gene3D" id="2.60.40.10">
    <property type="entry name" value="Immunoglobulins"/>
    <property type="match status" value="1"/>
</dbReference>
<keyword evidence="3" id="KW-0393">Immunoglobulin domain</keyword>
<gene>
    <name evidence="6" type="ORF">TSAR_012572</name>
</gene>
<dbReference type="PANTHER" id="PTHR12231">
    <property type="entry name" value="CTX-RELATED TYPE I TRANSMEMBRANE PROTEIN"/>
    <property type="match status" value="1"/>
</dbReference>
<keyword evidence="7" id="KW-1185">Reference proteome</keyword>
<dbReference type="Pfam" id="PF13927">
    <property type="entry name" value="Ig_3"/>
    <property type="match status" value="1"/>
</dbReference>
<feature type="region of interest" description="Disordered" evidence="4">
    <location>
        <begin position="192"/>
        <end position="273"/>
    </location>
</feature>
<protein>
    <recommendedName>
        <fullName evidence="5">Ig-like domain-containing protein</fullName>
    </recommendedName>
</protein>
<dbReference type="InterPro" id="IPR013783">
    <property type="entry name" value="Ig-like_fold"/>
</dbReference>
<accession>A0A232F743</accession>
<dbReference type="AlphaFoldDB" id="A0A232F743"/>